<dbReference type="GO" id="GO:0000976">
    <property type="term" value="F:transcription cis-regulatory region binding"/>
    <property type="evidence" value="ECO:0007669"/>
    <property type="project" value="UniProtKB-ARBA"/>
</dbReference>
<keyword evidence="4" id="KW-0804">Transcription</keyword>
<dbReference type="GO" id="GO:0046983">
    <property type="term" value="F:protein dimerization activity"/>
    <property type="evidence" value="ECO:0007669"/>
    <property type="project" value="InterPro"/>
</dbReference>
<dbReference type="PANTHER" id="PTHR33124:SF40">
    <property type="entry name" value="TRANSCRIPTION FACTOR IBH1"/>
    <property type="match status" value="1"/>
</dbReference>
<dbReference type="PANTHER" id="PTHR33124">
    <property type="entry name" value="TRANSCRIPTION FACTOR IBH1-LIKE 1"/>
    <property type="match status" value="1"/>
</dbReference>
<evidence type="ECO:0000313" key="9">
    <source>
        <dbReference type="Proteomes" id="UP000317650"/>
    </source>
</evidence>
<feature type="domain" description="BHLH" evidence="7">
    <location>
        <begin position="86"/>
        <end position="135"/>
    </location>
</feature>
<dbReference type="Proteomes" id="UP000317650">
    <property type="component" value="Chromosome 10"/>
</dbReference>
<evidence type="ECO:0000256" key="1">
    <source>
        <dbReference type="ARBA" id="ARBA00004123"/>
    </source>
</evidence>
<evidence type="ECO:0000256" key="6">
    <source>
        <dbReference type="SAM" id="MobiDB-lite"/>
    </source>
</evidence>
<evidence type="ECO:0000256" key="2">
    <source>
        <dbReference type="ARBA" id="ARBA00005510"/>
    </source>
</evidence>
<evidence type="ECO:0000256" key="5">
    <source>
        <dbReference type="ARBA" id="ARBA00023242"/>
    </source>
</evidence>
<dbReference type="GO" id="GO:0006355">
    <property type="term" value="P:regulation of DNA-templated transcription"/>
    <property type="evidence" value="ECO:0007669"/>
    <property type="project" value="InterPro"/>
</dbReference>
<dbReference type="InterPro" id="IPR059002">
    <property type="entry name" value="IBH1_N"/>
</dbReference>
<keyword evidence="5" id="KW-0539">Nucleus</keyword>
<dbReference type="InterPro" id="IPR036638">
    <property type="entry name" value="HLH_DNA-bd_sf"/>
</dbReference>
<comment type="similarity">
    <text evidence="2">Belongs to the bHLH protein family.</text>
</comment>
<comment type="subcellular location">
    <subcellularLocation>
        <location evidence="1">Nucleus</location>
    </subcellularLocation>
</comment>
<dbReference type="PROSITE" id="PS50888">
    <property type="entry name" value="BHLH"/>
    <property type="match status" value="1"/>
</dbReference>
<reference evidence="8 9" key="1">
    <citation type="journal article" date="2019" name="Nat. Plants">
        <title>Genome sequencing of Musa balbisiana reveals subgenome evolution and function divergence in polyploid bananas.</title>
        <authorList>
            <person name="Yao X."/>
        </authorList>
    </citation>
    <scope>NUCLEOTIDE SEQUENCE [LARGE SCALE GENOMIC DNA]</scope>
    <source>
        <strain evidence="9">cv. DH-PKW</strain>
        <tissue evidence="8">Leaves</tissue>
    </source>
</reference>
<dbReference type="SUPFAM" id="SSF47459">
    <property type="entry name" value="HLH, helix-loop-helix DNA-binding domain"/>
    <property type="match status" value="1"/>
</dbReference>
<proteinExistence type="inferred from homology"/>
<gene>
    <name evidence="8" type="ORF">C4D60_Mb10t02690</name>
</gene>
<dbReference type="AlphaFoldDB" id="A0A4S8IU82"/>
<name>A0A4S8IU82_MUSBA</name>
<dbReference type="CDD" id="cd11444">
    <property type="entry name" value="bHLH_AtIBH1_like"/>
    <property type="match status" value="1"/>
</dbReference>
<evidence type="ECO:0000256" key="3">
    <source>
        <dbReference type="ARBA" id="ARBA00023015"/>
    </source>
</evidence>
<organism evidence="8 9">
    <name type="scientific">Musa balbisiana</name>
    <name type="common">Banana</name>
    <dbReference type="NCBI Taxonomy" id="52838"/>
    <lineage>
        <taxon>Eukaryota</taxon>
        <taxon>Viridiplantae</taxon>
        <taxon>Streptophyta</taxon>
        <taxon>Embryophyta</taxon>
        <taxon>Tracheophyta</taxon>
        <taxon>Spermatophyta</taxon>
        <taxon>Magnoliopsida</taxon>
        <taxon>Liliopsida</taxon>
        <taxon>Zingiberales</taxon>
        <taxon>Musaceae</taxon>
        <taxon>Musa</taxon>
    </lineage>
</organism>
<sequence length="154" mass="17165">MKSSTRNPNPNPDTPRFGPSKLMLAFRFLRALTLVHRTAPNSSNAARSRRIQRAAFASMAYSAGPRRAWSRALLCRLHFHRARRRCARRSRAAGVPRRPSTTRSPADGLRRLVPGGTGMDYCSLLEETADYIRCLSEQVKLMQSIVDSVGPGGR</sequence>
<dbReference type="Pfam" id="PF26576">
    <property type="entry name" value="IBH1_N"/>
    <property type="match status" value="1"/>
</dbReference>
<keyword evidence="9" id="KW-1185">Reference proteome</keyword>
<keyword evidence="3" id="KW-0805">Transcription regulation</keyword>
<dbReference type="GO" id="GO:0005634">
    <property type="term" value="C:nucleus"/>
    <property type="evidence" value="ECO:0007669"/>
    <property type="project" value="UniProtKB-SubCell"/>
</dbReference>
<dbReference type="STRING" id="52838.A0A4S8IU82"/>
<evidence type="ECO:0000313" key="8">
    <source>
        <dbReference type="EMBL" id="THU52313.1"/>
    </source>
</evidence>
<dbReference type="InterPro" id="IPR044660">
    <property type="entry name" value="IBH1-like"/>
</dbReference>
<dbReference type="InterPro" id="IPR044549">
    <property type="entry name" value="bHLH_AtIBH1-like"/>
</dbReference>
<dbReference type="EMBL" id="PYDT01000008">
    <property type="protein sequence ID" value="THU52313.1"/>
    <property type="molecule type" value="Genomic_DNA"/>
</dbReference>
<protein>
    <recommendedName>
        <fullName evidence="7">BHLH domain-containing protein</fullName>
    </recommendedName>
</protein>
<evidence type="ECO:0000256" key="4">
    <source>
        <dbReference type="ARBA" id="ARBA00023163"/>
    </source>
</evidence>
<comment type="caution">
    <text evidence="8">The sequence shown here is derived from an EMBL/GenBank/DDBJ whole genome shotgun (WGS) entry which is preliminary data.</text>
</comment>
<evidence type="ECO:0000259" key="7">
    <source>
        <dbReference type="PROSITE" id="PS50888"/>
    </source>
</evidence>
<dbReference type="InterPro" id="IPR011598">
    <property type="entry name" value="bHLH_dom"/>
</dbReference>
<accession>A0A4S8IU82</accession>
<feature type="region of interest" description="Disordered" evidence="6">
    <location>
        <begin position="88"/>
        <end position="110"/>
    </location>
</feature>